<dbReference type="PANTHER" id="PTHR43394:SF1">
    <property type="entry name" value="ATP-BINDING CASSETTE SUB-FAMILY B MEMBER 10, MITOCHONDRIAL"/>
    <property type="match status" value="1"/>
</dbReference>
<evidence type="ECO:0000259" key="9">
    <source>
        <dbReference type="PROSITE" id="PS50893"/>
    </source>
</evidence>
<keyword evidence="6 8" id="KW-0472">Membrane</keyword>
<keyword evidence="2 8" id="KW-0812">Transmembrane</keyword>
<keyword evidence="4 11" id="KW-0067">ATP-binding</keyword>
<feature type="transmembrane region" description="Helical" evidence="8">
    <location>
        <begin position="167"/>
        <end position="185"/>
    </location>
</feature>
<evidence type="ECO:0000256" key="2">
    <source>
        <dbReference type="ARBA" id="ARBA00022692"/>
    </source>
</evidence>
<keyword evidence="12" id="KW-1185">Reference proteome</keyword>
<organism evidence="11 12">
    <name type="scientific">Paenibacillus yanchengensis</name>
    <dbReference type="NCBI Taxonomy" id="2035833"/>
    <lineage>
        <taxon>Bacteria</taxon>
        <taxon>Bacillati</taxon>
        <taxon>Bacillota</taxon>
        <taxon>Bacilli</taxon>
        <taxon>Bacillales</taxon>
        <taxon>Paenibacillaceae</taxon>
        <taxon>Paenibacillus</taxon>
    </lineage>
</organism>
<dbReference type="PROSITE" id="PS00211">
    <property type="entry name" value="ABC_TRANSPORTER_1"/>
    <property type="match status" value="1"/>
</dbReference>
<comment type="caution">
    <text evidence="11">The sequence shown here is derived from an EMBL/GenBank/DDBJ whole genome shotgun (WGS) entry which is preliminary data.</text>
</comment>
<feature type="transmembrane region" description="Helical" evidence="8">
    <location>
        <begin position="143"/>
        <end position="161"/>
    </location>
</feature>
<dbReference type="EMBL" id="JBHUHO010000048">
    <property type="protein sequence ID" value="MFD2117910.1"/>
    <property type="molecule type" value="Genomic_DNA"/>
</dbReference>
<dbReference type="InterPro" id="IPR003439">
    <property type="entry name" value="ABC_transporter-like_ATP-bd"/>
</dbReference>
<dbReference type="Pfam" id="PF00005">
    <property type="entry name" value="ABC_tran"/>
    <property type="match status" value="1"/>
</dbReference>
<name>A0ABW4YQ92_9BACL</name>
<dbReference type="InterPro" id="IPR017871">
    <property type="entry name" value="ABC_transporter-like_CS"/>
</dbReference>
<dbReference type="InterPro" id="IPR027417">
    <property type="entry name" value="P-loop_NTPase"/>
</dbReference>
<feature type="domain" description="ABC transmembrane type-1" evidence="10">
    <location>
        <begin position="27"/>
        <end position="308"/>
    </location>
</feature>
<dbReference type="InterPro" id="IPR011527">
    <property type="entry name" value="ABC1_TM_dom"/>
</dbReference>
<evidence type="ECO:0000313" key="11">
    <source>
        <dbReference type="EMBL" id="MFD2117910.1"/>
    </source>
</evidence>
<proteinExistence type="predicted"/>
<evidence type="ECO:0000256" key="4">
    <source>
        <dbReference type="ARBA" id="ARBA00022840"/>
    </source>
</evidence>
<dbReference type="SUPFAM" id="SSF52540">
    <property type="entry name" value="P-loop containing nucleoside triphosphate hydrolases"/>
    <property type="match status" value="1"/>
</dbReference>
<feature type="domain" description="ABC transporter" evidence="9">
    <location>
        <begin position="390"/>
        <end position="624"/>
    </location>
</feature>
<keyword evidence="3" id="KW-0547">Nucleotide-binding</keyword>
<dbReference type="RefSeq" id="WP_377775315.1">
    <property type="nucleotide sequence ID" value="NZ_JBHUHO010000048.1"/>
</dbReference>
<dbReference type="InterPro" id="IPR003593">
    <property type="entry name" value="AAA+_ATPase"/>
</dbReference>
<evidence type="ECO:0000256" key="6">
    <source>
        <dbReference type="ARBA" id="ARBA00023136"/>
    </source>
</evidence>
<reference evidence="12" key="1">
    <citation type="journal article" date="2019" name="Int. J. Syst. Evol. Microbiol.">
        <title>The Global Catalogue of Microorganisms (GCM) 10K type strain sequencing project: providing services to taxonomists for standard genome sequencing and annotation.</title>
        <authorList>
            <consortium name="The Broad Institute Genomics Platform"/>
            <consortium name="The Broad Institute Genome Sequencing Center for Infectious Disease"/>
            <person name="Wu L."/>
            <person name="Ma J."/>
        </authorList>
    </citation>
    <scope>NUCLEOTIDE SEQUENCE [LARGE SCALE GENOMIC DNA]</scope>
    <source>
        <strain evidence="12">GH52</strain>
    </source>
</reference>
<evidence type="ECO:0000259" key="10">
    <source>
        <dbReference type="PROSITE" id="PS50929"/>
    </source>
</evidence>
<feature type="transmembrane region" description="Helical" evidence="8">
    <location>
        <begin position="62"/>
        <end position="83"/>
    </location>
</feature>
<dbReference type="Gene3D" id="1.20.1560.10">
    <property type="entry name" value="ABC transporter type 1, transmembrane domain"/>
    <property type="match status" value="1"/>
</dbReference>
<dbReference type="Pfam" id="PF00664">
    <property type="entry name" value="ABC_membrane"/>
    <property type="match status" value="1"/>
</dbReference>
<evidence type="ECO:0000256" key="5">
    <source>
        <dbReference type="ARBA" id="ARBA00022989"/>
    </source>
</evidence>
<dbReference type="InterPro" id="IPR039421">
    <property type="entry name" value="Type_1_exporter"/>
</dbReference>
<protein>
    <submittedName>
        <fullName evidence="11">ABC transporter ATP-binding protein</fullName>
    </submittedName>
</protein>
<dbReference type="SMART" id="SM00382">
    <property type="entry name" value="AAA"/>
    <property type="match status" value="1"/>
</dbReference>
<dbReference type="PROSITE" id="PS50929">
    <property type="entry name" value="ABC_TM1F"/>
    <property type="match status" value="1"/>
</dbReference>
<dbReference type="Gene3D" id="3.40.50.300">
    <property type="entry name" value="P-loop containing nucleotide triphosphate hydrolases"/>
    <property type="match status" value="1"/>
</dbReference>
<dbReference type="SUPFAM" id="SSF90123">
    <property type="entry name" value="ABC transporter transmembrane region"/>
    <property type="match status" value="1"/>
</dbReference>
<dbReference type="Proteomes" id="UP001597362">
    <property type="component" value="Unassembled WGS sequence"/>
</dbReference>
<evidence type="ECO:0000256" key="3">
    <source>
        <dbReference type="ARBA" id="ARBA00022741"/>
    </source>
</evidence>
<dbReference type="InterPro" id="IPR036640">
    <property type="entry name" value="ABC1_TM_sf"/>
</dbReference>
<dbReference type="CDD" id="cd07346">
    <property type="entry name" value="ABC_6TM_exporters"/>
    <property type="match status" value="1"/>
</dbReference>
<evidence type="ECO:0000256" key="8">
    <source>
        <dbReference type="SAM" id="Phobius"/>
    </source>
</evidence>
<evidence type="ECO:0000256" key="1">
    <source>
        <dbReference type="ARBA" id="ARBA00004651"/>
    </source>
</evidence>
<evidence type="ECO:0000313" key="12">
    <source>
        <dbReference type="Proteomes" id="UP001597362"/>
    </source>
</evidence>
<keyword evidence="7" id="KW-0175">Coiled coil</keyword>
<evidence type="ECO:0000256" key="7">
    <source>
        <dbReference type="SAM" id="Coils"/>
    </source>
</evidence>
<sequence length="631" mass="70508">MIRLRHQKVEIVRLLSIIAPHKKRYLIGLLGACLVGSLVPLIMPMLIKFVIDANVSSKMESIFIVCAIFAIIILILGMLTRVFQYAFGKAVKLIMVDLRLKMFQKLEQLPISYYEQTHSGDSMSRINNDLGVVENAFNENMRAILSLVMTGIYAAALMFYLDWRFATALILFGLLTAYVNSKFITPLRKVSNTIQNFAGKQLELLTEITAGTQVSRIYQMSNKLNKQYEKMNDQMAATAVARTKKYALLNSVNFLMMWLNTIGAFVFGAVLLMKGQMTLGTLLSLVLLLEQVTSLFRNLGNYWASLQTALAGSYRVFEIFDLQPEIGAHVALQSPTKLLTTSNYNNATKQVAEEKVGNEAIEINEEKEENEANEVQEVAEVGRRKPHKMVELHNIVFGYQMEKPILNGLNLAVNKGELVALVGPSGSGKSTILKLLLGFYPIEQGEIIIAGDKLSSTTMERLRQQIAYVSQDAYLFEGTIEDNIRYGRMSATYDEVIAAAEAAEAHAFIMEQPEGYSTIVGERGAKLSGGQKQRITIARAILKNAPLLLLDEATSALDSQSEMAVQQALQKLMEGKTTIAIAHRLSTIRKADKIYVIENGKVVEEGKHVQLLELKGVYHRLYNMQDNNNRR</sequence>
<feature type="transmembrane region" description="Helical" evidence="8">
    <location>
        <begin position="25"/>
        <end position="50"/>
    </location>
</feature>
<dbReference type="GO" id="GO:0005524">
    <property type="term" value="F:ATP binding"/>
    <property type="evidence" value="ECO:0007669"/>
    <property type="project" value="UniProtKB-KW"/>
</dbReference>
<feature type="coiled-coil region" evidence="7">
    <location>
        <begin position="349"/>
        <end position="378"/>
    </location>
</feature>
<dbReference type="PROSITE" id="PS50893">
    <property type="entry name" value="ABC_TRANSPORTER_2"/>
    <property type="match status" value="1"/>
</dbReference>
<comment type="subcellular location">
    <subcellularLocation>
        <location evidence="1">Cell membrane</location>
        <topology evidence="1">Multi-pass membrane protein</topology>
    </subcellularLocation>
</comment>
<accession>A0ABW4YQ92</accession>
<feature type="transmembrane region" description="Helical" evidence="8">
    <location>
        <begin position="252"/>
        <end position="273"/>
    </location>
</feature>
<dbReference type="PANTHER" id="PTHR43394">
    <property type="entry name" value="ATP-DEPENDENT PERMEASE MDL1, MITOCHONDRIAL"/>
    <property type="match status" value="1"/>
</dbReference>
<keyword evidence="5 8" id="KW-1133">Transmembrane helix</keyword>
<gene>
    <name evidence="11" type="ORF">ACFSJH_19440</name>
</gene>